<keyword evidence="1" id="KW-0812">Transmembrane</keyword>
<sequence length="282" mass="32144">MKDTLKEYIENHREEFDTLEVPDETFDKIMLRLNERNASDEKTVPLFALKKWVAAASVLIFFSIGLYTFWNQKESEKQIVSIQEKSKAEDKGLVDILSQKNISENAKIETAKQVNRSESFVSNDSVLSKKTEKTKILVQYNNLSENENGFNKIKALELLNNEYSASSRLHGIALLKDFSTSDRQVVKILSEKALSDENTNVRLAAVETLSAHIQNPEIGKNIRLIFLQQDDAMVQKELIAILANQKSSEFNTEVNKKLKELTSNPTTADFVKDEAYAVLMRY</sequence>
<dbReference type="InterPro" id="IPR011989">
    <property type="entry name" value="ARM-like"/>
</dbReference>
<dbReference type="SUPFAM" id="SSF48371">
    <property type="entry name" value="ARM repeat"/>
    <property type="match status" value="1"/>
</dbReference>
<dbReference type="Gene3D" id="1.25.10.10">
    <property type="entry name" value="Leucine-rich Repeat Variant"/>
    <property type="match status" value="1"/>
</dbReference>
<organism evidence="2 3">
    <name type="scientific">Chryseobacterium formosense</name>
    <dbReference type="NCBI Taxonomy" id="236814"/>
    <lineage>
        <taxon>Bacteria</taxon>
        <taxon>Pseudomonadati</taxon>
        <taxon>Bacteroidota</taxon>
        <taxon>Flavobacteriia</taxon>
        <taxon>Flavobacteriales</taxon>
        <taxon>Weeksellaceae</taxon>
        <taxon>Chryseobacterium group</taxon>
        <taxon>Chryseobacterium</taxon>
    </lineage>
</organism>
<evidence type="ECO:0000313" key="3">
    <source>
        <dbReference type="Proteomes" id="UP000028713"/>
    </source>
</evidence>
<accession>A0A085Z0Q2</accession>
<name>A0A085Z0Q2_9FLAO</name>
<keyword evidence="1" id="KW-0472">Membrane</keyword>
<gene>
    <name evidence="2" type="ORF">IX39_16555</name>
</gene>
<dbReference type="OrthoDB" id="978644at2"/>
<dbReference type="Proteomes" id="UP000028713">
    <property type="component" value="Unassembled WGS sequence"/>
</dbReference>
<protein>
    <recommendedName>
        <fullName evidence="4">HEAT repeat-containing protein</fullName>
    </recommendedName>
</protein>
<evidence type="ECO:0008006" key="4">
    <source>
        <dbReference type="Google" id="ProtNLM"/>
    </source>
</evidence>
<proteinExistence type="predicted"/>
<reference evidence="2 3" key="1">
    <citation type="submission" date="2014-07" db="EMBL/GenBank/DDBJ databases">
        <title>Genome of Chryseobacterium formosense LMG 24722.</title>
        <authorList>
            <person name="Pipes S.E."/>
            <person name="Stropko S.J."/>
            <person name="Newman J.D."/>
        </authorList>
    </citation>
    <scope>NUCLEOTIDE SEQUENCE [LARGE SCALE GENOMIC DNA]</scope>
    <source>
        <strain evidence="2 3">LMG 24722</strain>
    </source>
</reference>
<comment type="caution">
    <text evidence="2">The sequence shown here is derived from an EMBL/GenBank/DDBJ whole genome shotgun (WGS) entry which is preliminary data.</text>
</comment>
<evidence type="ECO:0000313" key="2">
    <source>
        <dbReference type="EMBL" id="KFE98015.1"/>
    </source>
</evidence>
<dbReference type="InterPro" id="IPR016024">
    <property type="entry name" value="ARM-type_fold"/>
</dbReference>
<dbReference type="EMBL" id="JPRP01000003">
    <property type="protein sequence ID" value="KFE98015.1"/>
    <property type="molecule type" value="Genomic_DNA"/>
</dbReference>
<evidence type="ECO:0000256" key="1">
    <source>
        <dbReference type="SAM" id="Phobius"/>
    </source>
</evidence>
<dbReference type="eggNOG" id="COG1413">
    <property type="taxonomic scope" value="Bacteria"/>
</dbReference>
<feature type="transmembrane region" description="Helical" evidence="1">
    <location>
        <begin position="52"/>
        <end position="70"/>
    </location>
</feature>
<keyword evidence="3" id="KW-1185">Reference proteome</keyword>
<keyword evidence="1" id="KW-1133">Transmembrane helix</keyword>
<dbReference type="RefSeq" id="WP_034678450.1">
    <property type="nucleotide sequence ID" value="NZ_FPAP01000003.1"/>
</dbReference>
<dbReference type="AlphaFoldDB" id="A0A085Z0Q2"/>